<dbReference type="SUPFAM" id="SSF53448">
    <property type="entry name" value="Nucleotide-diphospho-sugar transferases"/>
    <property type="match status" value="1"/>
</dbReference>
<keyword evidence="5" id="KW-1185">Reference proteome</keyword>
<dbReference type="AlphaFoldDB" id="A0A1M4SYK0"/>
<dbReference type="GO" id="GO:0016757">
    <property type="term" value="F:glycosyltransferase activity"/>
    <property type="evidence" value="ECO:0007669"/>
    <property type="project" value="UniProtKB-KW"/>
</dbReference>
<protein>
    <submittedName>
        <fullName evidence="4">Glycosyltransferase involved in cell wall bisynthesis</fullName>
    </submittedName>
</protein>
<dbReference type="RefSeq" id="WP_072892391.1">
    <property type="nucleotide sequence ID" value="NZ_FQVM01000001.1"/>
</dbReference>
<dbReference type="EMBL" id="FQVM01000001">
    <property type="protein sequence ID" value="SHE37265.1"/>
    <property type="molecule type" value="Genomic_DNA"/>
</dbReference>
<dbReference type="InterPro" id="IPR001173">
    <property type="entry name" value="Glyco_trans_2-like"/>
</dbReference>
<dbReference type="PANTHER" id="PTHR22916:SF51">
    <property type="entry name" value="GLYCOSYLTRANSFERASE EPSH-RELATED"/>
    <property type="match status" value="1"/>
</dbReference>
<proteinExistence type="predicted"/>
<dbReference type="Gene3D" id="3.90.550.10">
    <property type="entry name" value="Spore Coat Polysaccharide Biosynthesis Protein SpsA, Chain A"/>
    <property type="match status" value="1"/>
</dbReference>
<keyword evidence="2 4" id="KW-0808">Transferase</keyword>
<accession>A0A1M4SYK0</accession>
<evidence type="ECO:0000256" key="2">
    <source>
        <dbReference type="ARBA" id="ARBA00022679"/>
    </source>
</evidence>
<reference evidence="4 5" key="1">
    <citation type="submission" date="2016-11" db="EMBL/GenBank/DDBJ databases">
        <authorList>
            <person name="Jaros S."/>
            <person name="Januszkiewicz K."/>
            <person name="Wedrychowicz H."/>
        </authorList>
    </citation>
    <scope>NUCLEOTIDE SEQUENCE [LARGE SCALE GENOMIC DNA]</scope>
    <source>
        <strain evidence="4 5">DSM 2631</strain>
    </source>
</reference>
<organism evidence="4 5">
    <name type="scientific">Clostridium fallax</name>
    <dbReference type="NCBI Taxonomy" id="1533"/>
    <lineage>
        <taxon>Bacteria</taxon>
        <taxon>Bacillati</taxon>
        <taxon>Bacillota</taxon>
        <taxon>Clostridia</taxon>
        <taxon>Eubacteriales</taxon>
        <taxon>Clostridiaceae</taxon>
        <taxon>Clostridium</taxon>
    </lineage>
</organism>
<dbReference type="PANTHER" id="PTHR22916">
    <property type="entry name" value="GLYCOSYLTRANSFERASE"/>
    <property type="match status" value="1"/>
</dbReference>
<dbReference type="InterPro" id="IPR029044">
    <property type="entry name" value="Nucleotide-diphossugar_trans"/>
</dbReference>
<evidence type="ECO:0000256" key="1">
    <source>
        <dbReference type="ARBA" id="ARBA00022676"/>
    </source>
</evidence>
<dbReference type="Proteomes" id="UP000184035">
    <property type="component" value="Unassembled WGS sequence"/>
</dbReference>
<dbReference type="STRING" id="1533.SAMN05443638_101239"/>
<keyword evidence="1" id="KW-0328">Glycosyltransferase</keyword>
<feature type="domain" description="Glycosyltransferase 2-like" evidence="3">
    <location>
        <begin position="6"/>
        <end position="153"/>
    </location>
</feature>
<dbReference type="Pfam" id="PF00535">
    <property type="entry name" value="Glycos_transf_2"/>
    <property type="match status" value="1"/>
</dbReference>
<sequence>MNYKISVIVPVYNVENYIKECLDSLFSQTLEELEIIIVNDGSKDNSLTIIEDLIKNKSNVKLINKENEGLGAARNTGLNYATGEYVAFIDSDDFVNINMFKDMYNLAKRESSDIVTCGNIRFYDGDIIKSKTSKEYKVYNSEEALKLFLQKKIIEGFAVDKIYKKSLFIDNNIRYPEGKYYEDMEATVRLLFYANKITTLNSEFYYYRQRAGAITKVYNKKMIDDFNDTVIKVNEFIDEKEKVQAFKEEIDSYNIFACNYSYFLYTKYLKKSFYNLRDNNIFTLYNKLGLLAALSNKCSGNGEKIKFLLLKFKILPLLIRIKEIKNK</sequence>
<name>A0A1M4SYK0_9CLOT</name>
<gene>
    <name evidence="4" type="ORF">SAMN05443638_101239</name>
</gene>
<evidence type="ECO:0000259" key="3">
    <source>
        <dbReference type="Pfam" id="PF00535"/>
    </source>
</evidence>
<dbReference type="OrthoDB" id="9807674at2"/>
<evidence type="ECO:0000313" key="5">
    <source>
        <dbReference type="Proteomes" id="UP000184035"/>
    </source>
</evidence>
<evidence type="ECO:0000313" key="4">
    <source>
        <dbReference type="EMBL" id="SHE37265.1"/>
    </source>
</evidence>
<dbReference type="CDD" id="cd00761">
    <property type="entry name" value="Glyco_tranf_GTA_type"/>
    <property type="match status" value="1"/>
</dbReference>